<dbReference type="PROSITE" id="PS51257">
    <property type="entry name" value="PROKAR_LIPOPROTEIN"/>
    <property type="match status" value="1"/>
</dbReference>
<evidence type="ECO:0000259" key="2">
    <source>
        <dbReference type="SMART" id="SM00769"/>
    </source>
</evidence>
<dbReference type="Pfam" id="PF03168">
    <property type="entry name" value="LEA_2"/>
    <property type="match status" value="1"/>
</dbReference>
<keyword evidence="4" id="KW-1185">Reference proteome</keyword>
<protein>
    <submittedName>
        <fullName evidence="3">Water stress and hypersensitive response domain-containing protein</fullName>
    </submittedName>
</protein>
<evidence type="ECO:0000313" key="4">
    <source>
        <dbReference type="Proteomes" id="UP000240317"/>
    </source>
</evidence>
<name>A0A2T3WD13_9DEIO</name>
<evidence type="ECO:0000256" key="1">
    <source>
        <dbReference type="SAM" id="SignalP"/>
    </source>
</evidence>
<sequence length="169" mass="17705">MPGRRLLPVSFAAVLCGALSACAPLQQVFQVPQVAVQDLRLTRLTLPGGLGAAPVADLSLTLRVTNPNPLPLRLANLGGALVIDGFEVGQVSFPNVAIPARGEAQQPAELSIPVSLNTAASFLKVARGQLVTYRLDGQFSTDLGPLGLQSFGPFTLAQGQWKQPAILPF</sequence>
<gene>
    <name evidence="3" type="ORF">C8263_01015</name>
</gene>
<organism evidence="3 4">
    <name type="scientific">Deinococcus arcticus</name>
    <dbReference type="NCBI Taxonomy" id="2136176"/>
    <lineage>
        <taxon>Bacteria</taxon>
        <taxon>Thermotogati</taxon>
        <taxon>Deinococcota</taxon>
        <taxon>Deinococci</taxon>
        <taxon>Deinococcales</taxon>
        <taxon>Deinococcaceae</taxon>
        <taxon>Deinococcus</taxon>
    </lineage>
</organism>
<feature type="chain" id="PRO_5015607319" evidence="1">
    <location>
        <begin position="24"/>
        <end position="169"/>
    </location>
</feature>
<dbReference type="SUPFAM" id="SSF117070">
    <property type="entry name" value="LEA14-like"/>
    <property type="match status" value="1"/>
</dbReference>
<dbReference type="GO" id="GO:0009269">
    <property type="term" value="P:response to desiccation"/>
    <property type="evidence" value="ECO:0007669"/>
    <property type="project" value="InterPro"/>
</dbReference>
<keyword evidence="1" id="KW-0732">Signal</keyword>
<dbReference type="EMBL" id="PYSV01000001">
    <property type="protein sequence ID" value="PTA69633.1"/>
    <property type="molecule type" value="Genomic_DNA"/>
</dbReference>
<dbReference type="RefSeq" id="WP_107136226.1">
    <property type="nucleotide sequence ID" value="NZ_PYSV01000001.1"/>
</dbReference>
<dbReference type="InterPro" id="IPR004864">
    <property type="entry name" value="LEA_2"/>
</dbReference>
<dbReference type="Proteomes" id="UP000240317">
    <property type="component" value="Unassembled WGS sequence"/>
</dbReference>
<comment type="caution">
    <text evidence="3">The sequence shown here is derived from an EMBL/GenBank/DDBJ whole genome shotgun (WGS) entry which is preliminary data.</text>
</comment>
<accession>A0A2T3WD13</accession>
<feature type="signal peptide" evidence="1">
    <location>
        <begin position="1"/>
        <end position="23"/>
    </location>
</feature>
<proteinExistence type="predicted"/>
<reference evidence="3 4" key="1">
    <citation type="submission" date="2018-03" db="EMBL/GenBank/DDBJ databases">
        <title>Draft genome of Deinococcus sp. OD32.</title>
        <authorList>
            <person name="Wang X.-P."/>
            <person name="Du Z.-J."/>
        </authorList>
    </citation>
    <scope>NUCLEOTIDE SEQUENCE [LARGE SCALE GENOMIC DNA]</scope>
    <source>
        <strain evidence="3 4">OD32</strain>
    </source>
</reference>
<feature type="domain" description="Water stress and hypersensitive response" evidence="2">
    <location>
        <begin position="41"/>
        <end position="157"/>
    </location>
</feature>
<dbReference type="Gene3D" id="2.60.40.1820">
    <property type="match status" value="1"/>
</dbReference>
<dbReference type="AlphaFoldDB" id="A0A2T3WD13"/>
<dbReference type="OrthoDB" id="67962at2"/>
<dbReference type="SMART" id="SM00769">
    <property type="entry name" value="WHy"/>
    <property type="match status" value="1"/>
</dbReference>
<dbReference type="InterPro" id="IPR013990">
    <property type="entry name" value="WHy-dom"/>
</dbReference>
<evidence type="ECO:0000313" key="3">
    <source>
        <dbReference type="EMBL" id="PTA69633.1"/>
    </source>
</evidence>